<proteinExistence type="predicted"/>
<protein>
    <submittedName>
        <fullName evidence="2">Uncharacterized protein</fullName>
    </submittedName>
</protein>
<comment type="caution">
    <text evidence="2">The sequence shown here is derived from an EMBL/GenBank/DDBJ whole genome shotgun (WGS) entry which is preliminary data.</text>
</comment>
<reference evidence="2 3" key="1">
    <citation type="journal article" date="2023" name="Sci. Data">
        <title>Genome assembly of the Korean intertidal mud-creeper Batillaria attramentaria.</title>
        <authorList>
            <person name="Patra A.K."/>
            <person name="Ho P.T."/>
            <person name="Jun S."/>
            <person name="Lee S.J."/>
            <person name="Kim Y."/>
            <person name="Won Y.J."/>
        </authorList>
    </citation>
    <scope>NUCLEOTIDE SEQUENCE [LARGE SCALE GENOMIC DNA]</scope>
    <source>
        <strain evidence="2">Wonlab-2016</strain>
    </source>
</reference>
<keyword evidence="3" id="KW-1185">Reference proteome</keyword>
<evidence type="ECO:0000313" key="3">
    <source>
        <dbReference type="Proteomes" id="UP001519460"/>
    </source>
</evidence>
<dbReference type="EMBL" id="JACVVK020000181">
    <property type="protein sequence ID" value="KAK7486280.1"/>
    <property type="molecule type" value="Genomic_DNA"/>
</dbReference>
<evidence type="ECO:0000313" key="2">
    <source>
        <dbReference type="EMBL" id="KAK7486280.1"/>
    </source>
</evidence>
<evidence type="ECO:0000256" key="1">
    <source>
        <dbReference type="SAM" id="MobiDB-lite"/>
    </source>
</evidence>
<accession>A0ABD0KH39</accession>
<sequence>MIRLSRAVSELQTDGPNKMSRHLCSKSTSVSTQRGNCTWIFLVYIHRSRCPVQPLKDNLRIVERLVFWRNSPAQARFPYRKYLNSASSSQGKALCERSRRQESARNKHPA</sequence>
<feature type="compositionally biased region" description="Basic and acidic residues" evidence="1">
    <location>
        <begin position="94"/>
        <end position="110"/>
    </location>
</feature>
<gene>
    <name evidence="2" type="ORF">BaRGS_00022450</name>
</gene>
<name>A0ABD0KH39_9CAEN</name>
<organism evidence="2 3">
    <name type="scientific">Batillaria attramentaria</name>
    <dbReference type="NCBI Taxonomy" id="370345"/>
    <lineage>
        <taxon>Eukaryota</taxon>
        <taxon>Metazoa</taxon>
        <taxon>Spiralia</taxon>
        <taxon>Lophotrochozoa</taxon>
        <taxon>Mollusca</taxon>
        <taxon>Gastropoda</taxon>
        <taxon>Caenogastropoda</taxon>
        <taxon>Sorbeoconcha</taxon>
        <taxon>Cerithioidea</taxon>
        <taxon>Batillariidae</taxon>
        <taxon>Batillaria</taxon>
    </lineage>
</organism>
<feature type="region of interest" description="Disordered" evidence="1">
    <location>
        <begin position="1"/>
        <end position="23"/>
    </location>
</feature>
<feature type="region of interest" description="Disordered" evidence="1">
    <location>
        <begin position="84"/>
        <end position="110"/>
    </location>
</feature>
<dbReference type="Proteomes" id="UP001519460">
    <property type="component" value="Unassembled WGS sequence"/>
</dbReference>
<dbReference type="AlphaFoldDB" id="A0ABD0KH39"/>